<organism evidence="3 4">
    <name type="scientific">Pseudomonas typographi</name>
    <dbReference type="NCBI Taxonomy" id="2715964"/>
    <lineage>
        <taxon>Bacteria</taxon>
        <taxon>Pseudomonadati</taxon>
        <taxon>Pseudomonadota</taxon>
        <taxon>Gammaproteobacteria</taxon>
        <taxon>Pseudomonadales</taxon>
        <taxon>Pseudomonadaceae</taxon>
        <taxon>Pseudomonas</taxon>
    </lineage>
</organism>
<dbReference type="Pfam" id="PF13670">
    <property type="entry name" value="PepSY_2"/>
    <property type="match status" value="1"/>
</dbReference>
<evidence type="ECO:0000256" key="1">
    <source>
        <dbReference type="SAM" id="SignalP"/>
    </source>
</evidence>
<gene>
    <name evidence="3" type="ORF">HAQ05_11500</name>
</gene>
<feature type="signal peptide" evidence="1">
    <location>
        <begin position="1"/>
        <end position="19"/>
    </location>
</feature>
<name>A0ABR7Z1G9_9PSED</name>
<evidence type="ECO:0000259" key="2">
    <source>
        <dbReference type="Pfam" id="PF13670"/>
    </source>
</evidence>
<dbReference type="EMBL" id="JAAOCA010000012">
    <property type="protein sequence ID" value="MBD1599325.1"/>
    <property type="molecule type" value="Genomic_DNA"/>
</dbReference>
<accession>A0ABR7Z1G9</accession>
<feature type="domain" description="PepSY" evidence="2">
    <location>
        <begin position="6"/>
        <end position="80"/>
    </location>
</feature>
<dbReference type="RefSeq" id="WP_190420535.1">
    <property type="nucleotide sequence ID" value="NZ_JAAOCA010000012.1"/>
</dbReference>
<evidence type="ECO:0000313" key="4">
    <source>
        <dbReference type="Proteomes" id="UP000805841"/>
    </source>
</evidence>
<dbReference type="Proteomes" id="UP000805841">
    <property type="component" value="Unassembled WGS sequence"/>
</dbReference>
<reference evidence="3 4" key="1">
    <citation type="journal article" date="2020" name="Insects">
        <title>Bacteria Belonging to Pseudomonas typographi sp. nov. from the Bark Beetle Ips typographus Have Genomic Potential to Aid in the Host Ecology.</title>
        <authorList>
            <person name="Peral-Aranega E."/>
            <person name="Saati-Santamaria Z."/>
            <person name="Kolarik M."/>
            <person name="Rivas R."/>
            <person name="Garcia-Fraile P."/>
        </authorList>
    </citation>
    <scope>NUCLEOTIDE SEQUENCE [LARGE SCALE GENOMIC DNA]</scope>
    <source>
        <strain evidence="3 4">CA3A</strain>
    </source>
</reference>
<protein>
    <submittedName>
        <fullName evidence="3">PepSY domain-containing protein</fullName>
    </submittedName>
</protein>
<keyword evidence="4" id="KW-1185">Reference proteome</keyword>
<evidence type="ECO:0000313" key="3">
    <source>
        <dbReference type="EMBL" id="MBD1599325.1"/>
    </source>
</evidence>
<dbReference type="InterPro" id="IPR025711">
    <property type="entry name" value="PepSY"/>
</dbReference>
<feature type="chain" id="PRO_5045440752" evidence="1">
    <location>
        <begin position="20"/>
        <end position="83"/>
    </location>
</feature>
<comment type="caution">
    <text evidence="3">The sequence shown here is derived from an EMBL/GenBank/DDBJ whole genome shotgun (WGS) entry which is preliminary data.</text>
</comment>
<sequence>MKRIALFALGAALAINAYADQPGPDWISEAQARDLLKAAGYTQVTKIEADDGYWEGEGIKTDGMPYDFKVDPHSKQITEEMDM</sequence>
<keyword evidence="1" id="KW-0732">Signal</keyword>
<proteinExistence type="predicted"/>